<dbReference type="SUPFAM" id="SSF52540">
    <property type="entry name" value="P-loop containing nucleoside triphosphate hydrolases"/>
    <property type="match status" value="1"/>
</dbReference>
<comment type="caution">
    <text evidence="8">The sequence shown here is derived from an EMBL/GenBank/DDBJ whole genome shotgun (WGS) entry which is preliminary data.</text>
</comment>
<keyword evidence="4" id="KW-0347">Helicase</keyword>
<dbReference type="GO" id="GO:0000712">
    <property type="term" value="P:resolution of meiotic recombination intermediates"/>
    <property type="evidence" value="ECO:0007669"/>
    <property type="project" value="TreeGrafter"/>
</dbReference>
<gene>
    <name evidence="8" type="ORF">D9611_013520</name>
</gene>
<dbReference type="GO" id="GO:0016787">
    <property type="term" value="F:hydrolase activity"/>
    <property type="evidence" value="ECO:0007669"/>
    <property type="project" value="UniProtKB-KW"/>
</dbReference>
<dbReference type="GO" id="GO:0003678">
    <property type="term" value="F:DNA helicase activity"/>
    <property type="evidence" value="ECO:0007669"/>
    <property type="project" value="TreeGrafter"/>
</dbReference>
<evidence type="ECO:0000256" key="6">
    <source>
        <dbReference type="SAM" id="MobiDB-lite"/>
    </source>
</evidence>
<dbReference type="InterPro" id="IPR004179">
    <property type="entry name" value="Sec63-dom"/>
</dbReference>
<keyword evidence="5" id="KW-0067">ATP-binding</keyword>
<dbReference type="Gene3D" id="1.10.3380.10">
    <property type="entry name" value="Sec63 N-terminal domain-like domain"/>
    <property type="match status" value="2"/>
</dbReference>
<dbReference type="FunFam" id="2.60.40.150:FF:000004">
    <property type="entry name" value="RNA helicase, activating signal cointegrator 1"/>
    <property type="match status" value="1"/>
</dbReference>
<evidence type="ECO:0000256" key="4">
    <source>
        <dbReference type="ARBA" id="ARBA00022806"/>
    </source>
</evidence>
<dbReference type="Gene3D" id="1.10.10.10">
    <property type="entry name" value="Winged helix-like DNA-binding domain superfamily/Winged helix DNA-binding domain"/>
    <property type="match status" value="1"/>
</dbReference>
<dbReference type="PANTHER" id="PTHR47961:SF4">
    <property type="entry name" value="ACTIVATING SIGNAL COINTEGRATOR 1 COMPLEX SUBUNIT 3"/>
    <property type="match status" value="1"/>
</dbReference>
<feature type="region of interest" description="Disordered" evidence="6">
    <location>
        <begin position="889"/>
        <end position="913"/>
    </location>
</feature>
<keyword evidence="2" id="KW-0547">Nucleotide-binding</keyword>
<dbReference type="GO" id="GO:0005524">
    <property type="term" value="F:ATP binding"/>
    <property type="evidence" value="ECO:0007669"/>
    <property type="project" value="UniProtKB-KW"/>
</dbReference>
<name>A0A8H5F9R8_9AGAR</name>
<dbReference type="InterPro" id="IPR050474">
    <property type="entry name" value="Hel308_SKI2-like"/>
</dbReference>
<dbReference type="Pfam" id="PF02889">
    <property type="entry name" value="Sec63"/>
    <property type="match status" value="2"/>
</dbReference>
<reference evidence="8 9" key="1">
    <citation type="journal article" date="2020" name="ISME J.">
        <title>Uncovering the hidden diversity of litter-decomposition mechanisms in mushroom-forming fungi.</title>
        <authorList>
            <person name="Floudas D."/>
            <person name="Bentzer J."/>
            <person name="Ahren D."/>
            <person name="Johansson T."/>
            <person name="Persson P."/>
            <person name="Tunlid A."/>
        </authorList>
    </citation>
    <scope>NUCLEOTIDE SEQUENCE [LARGE SCALE GENOMIC DNA]</scope>
    <source>
        <strain evidence="8 9">CBS 175.51</strain>
    </source>
</reference>
<dbReference type="CDD" id="cd18021">
    <property type="entry name" value="DEXHc_Brr2_2"/>
    <property type="match status" value="1"/>
</dbReference>
<organism evidence="8 9">
    <name type="scientific">Ephemerocybe angulata</name>
    <dbReference type="NCBI Taxonomy" id="980116"/>
    <lineage>
        <taxon>Eukaryota</taxon>
        <taxon>Fungi</taxon>
        <taxon>Dikarya</taxon>
        <taxon>Basidiomycota</taxon>
        <taxon>Agaricomycotina</taxon>
        <taxon>Agaricomycetes</taxon>
        <taxon>Agaricomycetidae</taxon>
        <taxon>Agaricales</taxon>
        <taxon>Agaricineae</taxon>
        <taxon>Psathyrellaceae</taxon>
        <taxon>Ephemerocybe</taxon>
    </lineage>
</organism>
<dbReference type="Gene3D" id="3.40.50.300">
    <property type="entry name" value="P-loop containing nucleotide triphosphate hydrolases"/>
    <property type="match status" value="1"/>
</dbReference>
<dbReference type="FunFam" id="1.10.10.10:FF:000024">
    <property type="entry name" value="U5 small nuclear ribonucleoprotein helicase"/>
    <property type="match status" value="1"/>
</dbReference>
<sequence length="913" mass="103992">MQYYLGLLNRQLPIESQFVEKLADNLNAEIVLGTVRSREEAVEWLGYVRMLRSPALYGVSVDYQDPSDPTFLQKRADIIHSAVVHLEKCQLIKYERGGKGRFVGTELGRIASHYYAVARVVFSAQSSVASPATTTLVSYNSMVVYNQHLRENMGMLELFRVFALSNEFKNIPVRPKEKMELAWLLERVPIPVKETVDEPPAKINVLLQAYISGLKLDGFVLVADMVFVQQKRGWAIPAKAALEMCKMVEKRMWGSMTPLRQFPKVPAEVIRKAEGKQFPWYRYFDLSPPEIGELLGLPKEGRRVHRLVHTFPKLQYVQPITRSLLRVDLSIVPDFQWDPNVHGGAESFHILVEDVDSEVILYHDIFILRQRYAQDEHNVTITVPMFEPVPPNYYISLISDRWLHAETCLPISFKHLILPEKFPPPTPLLDLQPLPLTALHNKEFESIYAQRIKNFNKIQTQVFQALYTTDENVFIGAPAGSGKTVCAEFALMRLWSAKGEQKRAVCIEPYQEMVDMRVKEWKEKFGDVQGGKEFVSLTGETSADLRLLEKGDGIVCTPTQWDVISRRWRQRKNVQNIGLLIADEIQMVGGEVGPTYEVVISRTRYVSAQTEIKTRIVACSVSIANARDLGEWMGAPSHAIFNFAPSARPLDMDIHLQSFSIPHFPSLMIAMSKPAYLAISEYSPRSPLSSSFLPVDNGKADRFLNIELEDLQPHLDHLREDQRPSASLDSSSTDSFSSPFAFSSPTWYSCNSRLVLRAMFEIFLKRGWAPPAKAALDMCKIVEKRIWPSLEAVPLAPRFPLKSFPWYRYFDLSPPEIGETCFTSISRFWPDRLTIHRLQAQVQPITRSLIRIDLSIVPPGFQWDPEVHGGAESFQILVEDVDERAIRTGRAQHHDHRPPSPCSSPFLARSRTD</sequence>
<dbReference type="OrthoDB" id="3037846at2759"/>
<feature type="domain" description="Helicase ATP-binding" evidence="7">
    <location>
        <begin position="464"/>
        <end position="641"/>
    </location>
</feature>
<dbReference type="InterPro" id="IPR011545">
    <property type="entry name" value="DEAD/DEAH_box_helicase_dom"/>
</dbReference>
<evidence type="ECO:0000313" key="9">
    <source>
        <dbReference type="Proteomes" id="UP000541558"/>
    </source>
</evidence>
<dbReference type="Proteomes" id="UP000541558">
    <property type="component" value="Unassembled WGS sequence"/>
</dbReference>
<dbReference type="Pfam" id="PF00270">
    <property type="entry name" value="DEAD"/>
    <property type="match status" value="1"/>
</dbReference>
<dbReference type="Pfam" id="PF23445">
    <property type="entry name" value="WHD_SNRNP200"/>
    <property type="match status" value="1"/>
</dbReference>
<dbReference type="InterPro" id="IPR036388">
    <property type="entry name" value="WH-like_DNA-bd_sf"/>
</dbReference>
<dbReference type="GO" id="GO:0005634">
    <property type="term" value="C:nucleus"/>
    <property type="evidence" value="ECO:0007669"/>
    <property type="project" value="TreeGrafter"/>
</dbReference>
<keyword evidence="3" id="KW-0378">Hydrolase</keyword>
<evidence type="ECO:0000259" key="7">
    <source>
        <dbReference type="PROSITE" id="PS51192"/>
    </source>
</evidence>
<dbReference type="SUPFAM" id="SSF158702">
    <property type="entry name" value="Sec63 N-terminal domain-like"/>
    <property type="match status" value="2"/>
</dbReference>
<evidence type="ECO:0000256" key="3">
    <source>
        <dbReference type="ARBA" id="ARBA00022801"/>
    </source>
</evidence>
<evidence type="ECO:0000256" key="1">
    <source>
        <dbReference type="ARBA" id="ARBA00022737"/>
    </source>
</evidence>
<dbReference type="AlphaFoldDB" id="A0A8H5F9R8"/>
<keyword evidence="9" id="KW-1185">Reference proteome</keyword>
<dbReference type="PANTHER" id="PTHR47961">
    <property type="entry name" value="DNA POLYMERASE THETA, PUTATIVE (AFU_ORTHOLOGUE AFUA_1G05260)-RELATED"/>
    <property type="match status" value="1"/>
</dbReference>
<dbReference type="SMART" id="SM00973">
    <property type="entry name" value="Sec63"/>
    <property type="match status" value="1"/>
</dbReference>
<dbReference type="GO" id="GO:0003676">
    <property type="term" value="F:nucleic acid binding"/>
    <property type="evidence" value="ECO:0007669"/>
    <property type="project" value="InterPro"/>
</dbReference>
<dbReference type="PROSITE" id="PS51192">
    <property type="entry name" value="HELICASE_ATP_BIND_1"/>
    <property type="match status" value="1"/>
</dbReference>
<dbReference type="EMBL" id="JAACJK010000124">
    <property type="protein sequence ID" value="KAF5328976.1"/>
    <property type="molecule type" value="Genomic_DNA"/>
</dbReference>
<dbReference type="SMART" id="SM00487">
    <property type="entry name" value="DEXDc"/>
    <property type="match status" value="1"/>
</dbReference>
<dbReference type="Gene3D" id="1.10.150.20">
    <property type="entry name" value="5' to 3' exonuclease, C-terminal subdomain"/>
    <property type="match status" value="1"/>
</dbReference>
<dbReference type="InterPro" id="IPR035892">
    <property type="entry name" value="C2_domain_sf"/>
</dbReference>
<dbReference type="FunFam" id="1.10.150.20:FF:000004">
    <property type="entry name" value="U5 small nuclear ribonucleoprotein helicase"/>
    <property type="match status" value="1"/>
</dbReference>
<evidence type="ECO:0000256" key="2">
    <source>
        <dbReference type="ARBA" id="ARBA00022741"/>
    </source>
</evidence>
<dbReference type="InterPro" id="IPR014001">
    <property type="entry name" value="Helicase_ATP-bd"/>
</dbReference>
<dbReference type="FunFam" id="3.40.50.300:FF:000254">
    <property type="entry name" value="U5 small nuclear ribonucleoprotein helicase"/>
    <property type="match status" value="1"/>
</dbReference>
<dbReference type="InterPro" id="IPR027417">
    <property type="entry name" value="P-loop_NTPase"/>
</dbReference>
<proteinExistence type="predicted"/>
<dbReference type="InterPro" id="IPR057842">
    <property type="entry name" value="WH_MER3"/>
</dbReference>
<evidence type="ECO:0000313" key="8">
    <source>
        <dbReference type="EMBL" id="KAF5328976.1"/>
    </source>
</evidence>
<accession>A0A8H5F9R8</accession>
<keyword evidence="1" id="KW-0677">Repeat</keyword>
<evidence type="ECO:0000256" key="5">
    <source>
        <dbReference type="ARBA" id="ARBA00022840"/>
    </source>
</evidence>
<protein>
    <recommendedName>
        <fullName evidence="7">Helicase ATP-binding domain-containing protein</fullName>
    </recommendedName>
</protein>
<dbReference type="Gene3D" id="2.60.40.150">
    <property type="entry name" value="C2 domain"/>
    <property type="match status" value="2"/>
</dbReference>